<dbReference type="AlphaFoldDB" id="A0A5K1JSK7"/>
<sequence length="281" mass="30810">MSVVSKLTIIPFPSHRTDGDITPPAYQSNRDLFRAVATGIAGMGVRDSKEKYTRLVVWCLRLLLDGWPAHIPFTNAALPRFASCWTSYATACSRSSLQPRMSGSALTMTRRASGRTSLQPQRSLPLPLTMPVLQFSTSRLHDLVAPRGQAPPLMRRHPVSPPARLPAPIPDAAEEHVHHPDTLEPVPTAPPDPESSCHPRERRQRRDVKAAHYCPVSNPMRARTVGVLTSDFVLGRPAHANHGQGMVLKPLLELRRQMVVSDHLGGYGTVEGTQDAETDGA</sequence>
<dbReference type="GO" id="GO:0004707">
    <property type="term" value="F:MAP kinase activity"/>
    <property type="evidence" value="ECO:0007669"/>
    <property type="project" value="UniProtKB-EC"/>
</dbReference>
<gene>
    <name evidence="2" type="primary">Q8TG19</name>
</gene>
<reference evidence="2" key="1">
    <citation type="submission" date="2019-10" db="EMBL/GenBank/DDBJ databases">
        <authorList>
            <person name="Nor Muhammad N."/>
        </authorList>
    </citation>
    <scope>NUCLEOTIDE SEQUENCE</scope>
</reference>
<dbReference type="EMBL" id="LR724139">
    <property type="protein sequence ID" value="VWO94674.1"/>
    <property type="molecule type" value="Genomic_DNA"/>
</dbReference>
<accession>A0A5K1JSK7</accession>
<feature type="compositionally biased region" description="Basic and acidic residues" evidence="1">
    <location>
        <begin position="173"/>
        <end position="182"/>
    </location>
</feature>
<dbReference type="EC" id="2.7.11.24" evidence="2"/>
<name>A0A5K1JSK7_9APHY</name>
<feature type="compositionally biased region" description="Pro residues" evidence="1">
    <location>
        <begin position="159"/>
        <end position="169"/>
    </location>
</feature>
<evidence type="ECO:0000256" key="1">
    <source>
        <dbReference type="SAM" id="MobiDB-lite"/>
    </source>
</evidence>
<proteinExistence type="predicted"/>
<protein>
    <submittedName>
        <fullName evidence="2">Mitogen-activated protein kinase (EC)</fullName>
        <ecNumber evidence="2">2.7.11.24</ecNumber>
    </submittedName>
</protein>
<evidence type="ECO:0000313" key="2">
    <source>
        <dbReference type="EMBL" id="VWO94674.1"/>
    </source>
</evidence>
<keyword evidence="2" id="KW-0808">Transferase</keyword>
<feature type="region of interest" description="Disordered" evidence="1">
    <location>
        <begin position="149"/>
        <end position="208"/>
    </location>
</feature>
<organism evidence="2">
    <name type="scientific">Ganoderma boninense</name>
    <dbReference type="NCBI Taxonomy" id="34458"/>
    <lineage>
        <taxon>Eukaryota</taxon>
        <taxon>Fungi</taxon>
        <taxon>Dikarya</taxon>
        <taxon>Basidiomycota</taxon>
        <taxon>Agaricomycotina</taxon>
        <taxon>Agaricomycetes</taxon>
        <taxon>Polyporales</taxon>
        <taxon>Polyporaceae</taxon>
        <taxon>Ganoderma</taxon>
    </lineage>
</organism>
<keyword evidence="2" id="KW-0418">Kinase</keyword>